<dbReference type="GO" id="GO:0005506">
    <property type="term" value="F:iron ion binding"/>
    <property type="evidence" value="ECO:0007669"/>
    <property type="project" value="InterPro"/>
</dbReference>
<comment type="similarity">
    <text evidence="4">Belongs to the cytochrome P450 family.</text>
</comment>
<dbReference type="GO" id="GO:0005789">
    <property type="term" value="C:endoplasmic reticulum membrane"/>
    <property type="evidence" value="ECO:0007669"/>
    <property type="project" value="UniProtKB-SubCell"/>
</dbReference>
<dbReference type="GO" id="GO:0006805">
    <property type="term" value="P:xenobiotic metabolic process"/>
    <property type="evidence" value="ECO:0007669"/>
    <property type="project" value="TreeGrafter"/>
</dbReference>
<keyword evidence="9" id="KW-0560">Oxidoreductase</keyword>
<sequence>MLDSELLLVALLACLSVMVLTSVWKQRSLQGKLPPGPTPLPFIRNFLQLEKNKIYSSFMKVTPGVAFSNRERTKQLKRFCLHVLRELGMGKRGTEHRIQQEADFLIEALGSTRSTFIDRTFHLSKMVANIMRSIVFGDRSDYDDKEFLSLLWMMGETLNFAASPMGQVSEIFHAVMKHLPGPQQQAFKNMQRLEEFTAKRVEQNQCTQLPINSLIILTEFYKKNLVLAVLDFFTSVSQSSSRTTLFRLILFVKHPDVEGKTGGDQEVHEETESMPYTQAVIHEIQRFTNVGPWPWLTGSPRTPDFGIPSFPRCWPGTDVIRMLCSLLSDPRFFSTPDDFNPQHFLDDKGLKKIDAHLPFSMGKQSCLGEGLATMEALSLPHHHHAELLLQAFPRAPGHKVVPKPQGSVRVPPNFTMSFLPR</sequence>
<feature type="chain" id="PRO_5034095756" evidence="14">
    <location>
        <begin position="22"/>
        <end position="421"/>
    </location>
</feature>
<evidence type="ECO:0000313" key="15">
    <source>
        <dbReference type="Ensembl" id="ENSSVLP00005024008.1"/>
    </source>
</evidence>
<reference evidence="15" key="2">
    <citation type="submission" date="2025-09" db="UniProtKB">
        <authorList>
            <consortium name="Ensembl"/>
        </authorList>
    </citation>
    <scope>IDENTIFICATION</scope>
</reference>
<comment type="cofactor">
    <cofactor evidence="1 13">
        <name>heme</name>
        <dbReference type="ChEBI" id="CHEBI:30413"/>
    </cofactor>
</comment>
<evidence type="ECO:0000256" key="2">
    <source>
        <dbReference type="ARBA" id="ARBA00004174"/>
    </source>
</evidence>
<name>A0A8D2DEW6_SCIVU</name>
<dbReference type="SUPFAM" id="SSF48264">
    <property type="entry name" value="Cytochrome P450"/>
    <property type="match status" value="1"/>
</dbReference>
<evidence type="ECO:0000256" key="5">
    <source>
        <dbReference type="ARBA" id="ARBA00022617"/>
    </source>
</evidence>
<dbReference type="GO" id="GO:0019373">
    <property type="term" value="P:epoxygenase P450 pathway"/>
    <property type="evidence" value="ECO:0007669"/>
    <property type="project" value="TreeGrafter"/>
</dbReference>
<evidence type="ECO:0000256" key="9">
    <source>
        <dbReference type="ARBA" id="ARBA00023002"/>
    </source>
</evidence>
<feature type="signal peptide" evidence="14">
    <location>
        <begin position="1"/>
        <end position="21"/>
    </location>
</feature>
<dbReference type="GO" id="GO:0016712">
    <property type="term" value="F:oxidoreductase activity, acting on paired donors, with incorporation or reduction of molecular oxygen, reduced flavin or flavoprotein as one donor, and incorporation of one atom of oxygen"/>
    <property type="evidence" value="ECO:0007669"/>
    <property type="project" value="TreeGrafter"/>
</dbReference>
<evidence type="ECO:0000256" key="11">
    <source>
        <dbReference type="ARBA" id="ARBA00023033"/>
    </source>
</evidence>
<dbReference type="Pfam" id="PF00067">
    <property type="entry name" value="p450"/>
    <property type="match status" value="1"/>
</dbReference>
<keyword evidence="12" id="KW-0472">Membrane</keyword>
<evidence type="ECO:0000256" key="13">
    <source>
        <dbReference type="PIRSR" id="PIRSR602401-1"/>
    </source>
</evidence>
<dbReference type="InterPro" id="IPR001128">
    <property type="entry name" value="Cyt_P450"/>
</dbReference>
<dbReference type="Gene3D" id="1.10.630.10">
    <property type="entry name" value="Cytochrome P450"/>
    <property type="match status" value="1"/>
</dbReference>
<evidence type="ECO:0000256" key="4">
    <source>
        <dbReference type="ARBA" id="ARBA00010617"/>
    </source>
</evidence>
<keyword evidence="11" id="KW-0503">Monooxygenase</keyword>
<evidence type="ECO:0000256" key="1">
    <source>
        <dbReference type="ARBA" id="ARBA00001971"/>
    </source>
</evidence>
<dbReference type="PANTHER" id="PTHR24300">
    <property type="entry name" value="CYTOCHROME P450 508A4-RELATED"/>
    <property type="match status" value="1"/>
</dbReference>
<dbReference type="InterPro" id="IPR036396">
    <property type="entry name" value="Cyt_P450_sf"/>
</dbReference>
<evidence type="ECO:0000256" key="6">
    <source>
        <dbReference type="ARBA" id="ARBA00022723"/>
    </source>
</evidence>
<evidence type="ECO:0000256" key="14">
    <source>
        <dbReference type="SAM" id="SignalP"/>
    </source>
</evidence>
<comment type="subcellular location">
    <subcellularLocation>
        <location evidence="3">Endoplasmic reticulum membrane</location>
        <topology evidence="3">Peripheral membrane protein</topology>
    </subcellularLocation>
    <subcellularLocation>
        <location evidence="2">Microsome membrane</location>
        <topology evidence="2">Peripheral membrane protein</topology>
    </subcellularLocation>
</comment>
<dbReference type="GO" id="GO:0009804">
    <property type="term" value="P:coumarin metabolic process"/>
    <property type="evidence" value="ECO:0007669"/>
    <property type="project" value="TreeGrafter"/>
</dbReference>
<reference evidence="15" key="1">
    <citation type="submission" date="2025-08" db="UniProtKB">
        <authorList>
            <consortium name="Ensembl"/>
        </authorList>
    </citation>
    <scope>IDENTIFICATION</scope>
</reference>
<evidence type="ECO:0000256" key="7">
    <source>
        <dbReference type="ARBA" id="ARBA00022824"/>
    </source>
</evidence>
<evidence type="ECO:0000256" key="3">
    <source>
        <dbReference type="ARBA" id="ARBA00004406"/>
    </source>
</evidence>
<organism evidence="15 16">
    <name type="scientific">Sciurus vulgaris</name>
    <name type="common">Eurasian red squirrel</name>
    <dbReference type="NCBI Taxonomy" id="55149"/>
    <lineage>
        <taxon>Eukaryota</taxon>
        <taxon>Metazoa</taxon>
        <taxon>Chordata</taxon>
        <taxon>Craniata</taxon>
        <taxon>Vertebrata</taxon>
        <taxon>Euteleostomi</taxon>
        <taxon>Mammalia</taxon>
        <taxon>Eutheria</taxon>
        <taxon>Euarchontoglires</taxon>
        <taxon>Glires</taxon>
        <taxon>Rodentia</taxon>
        <taxon>Sciuromorpha</taxon>
        <taxon>Sciuridae</taxon>
        <taxon>Sciurinae</taxon>
        <taxon>Sciurini</taxon>
        <taxon>Sciurus</taxon>
    </lineage>
</organism>
<dbReference type="PANTHER" id="PTHR24300:SF103">
    <property type="entry name" value="CYTOCHROME P450-RELATED"/>
    <property type="match status" value="1"/>
</dbReference>
<evidence type="ECO:0000313" key="16">
    <source>
        <dbReference type="Proteomes" id="UP000694564"/>
    </source>
</evidence>
<keyword evidence="8" id="KW-0492">Microsome</keyword>
<evidence type="ECO:0000256" key="8">
    <source>
        <dbReference type="ARBA" id="ARBA00022848"/>
    </source>
</evidence>
<dbReference type="PRINTS" id="PR00385">
    <property type="entry name" value="P450"/>
</dbReference>
<protein>
    <submittedName>
        <fullName evidence="15">Uncharacterized protein</fullName>
    </submittedName>
</protein>
<dbReference type="InterPro" id="IPR050182">
    <property type="entry name" value="Cytochrome_P450_fam2"/>
</dbReference>
<dbReference type="InterPro" id="IPR002401">
    <property type="entry name" value="Cyt_P450_E_grp-I"/>
</dbReference>
<proteinExistence type="inferred from homology"/>
<dbReference type="Ensembl" id="ENSSVLT00005026687.1">
    <property type="protein sequence ID" value="ENSSVLP00005024008.1"/>
    <property type="gene ID" value="ENSSVLG00005018785.1"/>
</dbReference>
<dbReference type="Proteomes" id="UP000694564">
    <property type="component" value="Chromosome 17"/>
</dbReference>
<dbReference type="AlphaFoldDB" id="A0A8D2DEW6"/>
<keyword evidence="14" id="KW-0732">Signal</keyword>
<dbReference type="FunFam" id="1.10.630.10:FF:000238">
    <property type="entry name" value="Cytochrome P450 2A6"/>
    <property type="match status" value="1"/>
</dbReference>
<keyword evidence="5 13" id="KW-0349">Heme</keyword>
<keyword evidence="10 13" id="KW-0408">Iron</keyword>
<dbReference type="GeneTree" id="ENSGT00940000154117"/>
<accession>A0A8D2DEW6</accession>
<dbReference type="GO" id="GO:0008392">
    <property type="term" value="F:arachidonate epoxygenase activity"/>
    <property type="evidence" value="ECO:0007669"/>
    <property type="project" value="TreeGrafter"/>
</dbReference>
<dbReference type="PRINTS" id="PR00463">
    <property type="entry name" value="EP450I"/>
</dbReference>
<keyword evidence="6 13" id="KW-0479">Metal-binding</keyword>
<dbReference type="GO" id="GO:0020037">
    <property type="term" value="F:heme binding"/>
    <property type="evidence" value="ECO:0007669"/>
    <property type="project" value="InterPro"/>
</dbReference>
<keyword evidence="16" id="KW-1185">Reference proteome</keyword>
<keyword evidence="7" id="KW-0256">Endoplasmic reticulum</keyword>
<feature type="binding site" description="axial binding residue" evidence="13">
    <location>
        <position position="366"/>
    </location>
    <ligand>
        <name>heme</name>
        <dbReference type="ChEBI" id="CHEBI:30413"/>
    </ligand>
    <ligandPart>
        <name>Fe</name>
        <dbReference type="ChEBI" id="CHEBI:18248"/>
    </ligandPart>
</feature>
<evidence type="ECO:0000256" key="10">
    <source>
        <dbReference type="ARBA" id="ARBA00023004"/>
    </source>
</evidence>
<evidence type="ECO:0000256" key="12">
    <source>
        <dbReference type="ARBA" id="ARBA00023136"/>
    </source>
</evidence>